<evidence type="ECO:0000256" key="7">
    <source>
        <dbReference type="SAM" id="Phobius"/>
    </source>
</evidence>
<dbReference type="Pfam" id="PF02458">
    <property type="entry name" value="Transferase"/>
    <property type="match status" value="1"/>
</dbReference>
<comment type="similarity">
    <text evidence="2">Belongs to the archaeal/bacterial/fungal opsin family.</text>
</comment>
<dbReference type="GO" id="GO:0005783">
    <property type="term" value="C:endoplasmic reticulum"/>
    <property type="evidence" value="ECO:0007669"/>
    <property type="project" value="TreeGrafter"/>
</dbReference>
<feature type="transmembrane region" description="Helical" evidence="7">
    <location>
        <begin position="342"/>
        <end position="360"/>
    </location>
</feature>
<reference evidence="9" key="1">
    <citation type="submission" date="2023-01" db="EMBL/GenBank/DDBJ databases">
        <title>The growth and conidiation of Purpureocillium lavendulum are regulated by nitrogen source and histone H3K14 acetylation.</title>
        <authorList>
            <person name="Tang P."/>
            <person name="Han J."/>
            <person name="Zhang C."/>
            <person name="Tang P."/>
            <person name="Qi F."/>
            <person name="Zhang K."/>
            <person name="Liang L."/>
        </authorList>
    </citation>
    <scope>NUCLEOTIDE SEQUENCE</scope>
    <source>
        <strain evidence="9">YMF1.00683</strain>
    </source>
</reference>
<evidence type="ECO:0000256" key="6">
    <source>
        <dbReference type="ARBA" id="ARBA00023136"/>
    </source>
</evidence>
<dbReference type="InterPro" id="IPR023213">
    <property type="entry name" value="CAT-like_dom_sf"/>
</dbReference>
<dbReference type="InterPro" id="IPR001425">
    <property type="entry name" value="Arc/bac/fun_rhodopsins"/>
</dbReference>
<keyword evidence="6 7" id="KW-0472">Membrane</keyword>
<evidence type="ECO:0000256" key="3">
    <source>
        <dbReference type="ARBA" id="ARBA00022679"/>
    </source>
</evidence>
<dbReference type="AlphaFoldDB" id="A0AB34FWC1"/>
<evidence type="ECO:0000256" key="5">
    <source>
        <dbReference type="ARBA" id="ARBA00022989"/>
    </source>
</evidence>
<sequence>MSSATPRQLLLRDFITSLANTIEELPYLASDVVPDCLERGTIQLEISDDAGVWFHSQEMLELDYHALERRRFPCSAFPVVSSLIPEPKLHHSERSPVLTMLATFITGGLILAFNIHHSVSDGSGVRPLIKTFAKHTAALSEGRFVSSEEIFPEATLDRSIIFGGSGRKQICDIPNYRVSETYRFSRERALLEASITGDEKPGLLQKLQLSQWVVSDKSLLWMRELSSLGITTSSFVSPVNVRRRMDPPLPSEYPGNALVHAKTSAAVSDVESAEPGTLYHLAKQIANAIEWWTSERVWELIGAIESSAMVSKIEPNLDNFQGPDLELGLTAASFAVRETDRVFHYIFTIALLVGAVSYYAQASDLGWSAVKEVGGDTVRQMFYAKYINWSVAFPSIVLSLGLLSGVSWTTIVCNIFIAWIWVLTYLAAAYTTTIYKWGFFAFGTFSYIILAMSTLNESREAAARLGIARDYILLSGWLNLLWLLYPVAFGISDGSGVIGITSSFIFYGVLDVLMIPILSIAFVFMCRKWDFRRLNLDFSDARTRSASNIDADRTSTGNVKPPPA</sequence>
<keyword evidence="3" id="KW-0808">Transferase</keyword>
<feature type="transmembrane region" description="Helical" evidence="7">
    <location>
        <begin position="471"/>
        <end position="492"/>
    </location>
</feature>
<dbReference type="PRINTS" id="PR00251">
    <property type="entry name" value="BACTRLOPSIN"/>
</dbReference>
<comment type="subcellular location">
    <subcellularLocation>
        <location evidence="1">Membrane</location>
        <topology evidence="1">Multi-pass membrane protein</topology>
    </subcellularLocation>
</comment>
<dbReference type="Pfam" id="PF01036">
    <property type="entry name" value="Bac_rhodopsin"/>
    <property type="match status" value="1"/>
</dbReference>
<dbReference type="SMART" id="SM01021">
    <property type="entry name" value="Bac_rhodopsin"/>
    <property type="match status" value="1"/>
</dbReference>
<protein>
    <submittedName>
        <fullName evidence="9">Thaumatin, pathogenesis-related protein</fullName>
    </submittedName>
</protein>
<feature type="domain" description="Trichothecene 3-O-acetyltransferase-like N-terminal" evidence="8">
    <location>
        <begin position="15"/>
        <end position="134"/>
    </location>
</feature>
<dbReference type="Proteomes" id="UP001163105">
    <property type="component" value="Unassembled WGS sequence"/>
</dbReference>
<dbReference type="CDD" id="cd15239">
    <property type="entry name" value="7tm_YRO2_fungal-like"/>
    <property type="match status" value="1"/>
</dbReference>
<proteinExistence type="inferred from homology"/>
<comment type="caution">
    <text evidence="9">The sequence shown here is derived from an EMBL/GenBank/DDBJ whole genome shotgun (WGS) entry which is preliminary data.</text>
</comment>
<evidence type="ECO:0000259" key="8">
    <source>
        <dbReference type="Pfam" id="PF22664"/>
    </source>
</evidence>
<dbReference type="PANTHER" id="PTHR28286">
    <property type="match status" value="1"/>
</dbReference>
<feature type="transmembrane region" description="Helical" evidence="7">
    <location>
        <begin position="411"/>
        <end position="428"/>
    </location>
</feature>
<keyword evidence="5 7" id="KW-1133">Transmembrane helix</keyword>
<keyword evidence="4 7" id="KW-0812">Transmembrane</keyword>
<dbReference type="GO" id="GO:0016740">
    <property type="term" value="F:transferase activity"/>
    <property type="evidence" value="ECO:0007669"/>
    <property type="project" value="UniProtKB-KW"/>
</dbReference>
<gene>
    <name evidence="9" type="ORF">O9K51_04876</name>
</gene>
<keyword evidence="10" id="KW-1185">Reference proteome</keyword>
<feature type="transmembrane region" description="Helical" evidence="7">
    <location>
        <begin position="434"/>
        <end position="450"/>
    </location>
</feature>
<evidence type="ECO:0000256" key="2">
    <source>
        <dbReference type="ARBA" id="ARBA00008130"/>
    </source>
</evidence>
<dbReference type="PANTHER" id="PTHR28286:SF1">
    <property type="entry name" value="30 KDA HEAT SHOCK PROTEIN-RELATED"/>
    <property type="match status" value="1"/>
</dbReference>
<evidence type="ECO:0000256" key="4">
    <source>
        <dbReference type="ARBA" id="ARBA00022692"/>
    </source>
</evidence>
<dbReference type="SUPFAM" id="SSF81321">
    <property type="entry name" value="Family A G protein-coupled receptor-like"/>
    <property type="match status" value="1"/>
</dbReference>
<accession>A0AB34FWC1</accession>
<dbReference type="GO" id="GO:0005886">
    <property type="term" value="C:plasma membrane"/>
    <property type="evidence" value="ECO:0007669"/>
    <property type="project" value="TreeGrafter"/>
</dbReference>
<dbReference type="Gene3D" id="3.30.559.10">
    <property type="entry name" value="Chloramphenicol acetyltransferase-like domain"/>
    <property type="match status" value="2"/>
</dbReference>
<evidence type="ECO:0000313" key="9">
    <source>
        <dbReference type="EMBL" id="KAJ6443697.1"/>
    </source>
</evidence>
<organism evidence="9 10">
    <name type="scientific">Purpureocillium lavendulum</name>
    <dbReference type="NCBI Taxonomy" id="1247861"/>
    <lineage>
        <taxon>Eukaryota</taxon>
        <taxon>Fungi</taxon>
        <taxon>Dikarya</taxon>
        <taxon>Ascomycota</taxon>
        <taxon>Pezizomycotina</taxon>
        <taxon>Sordariomycetes</taxon>
        <taxon>Hypocreomycetidae</taxon>
        <taxon>Hypocreales</taxon>
        <taxon>Ophiocordycipitaceae</taxon>
        <taxon>Purpureocillium</taxon>
    </lineage>
</organism>
<dbReference type="InterPro" id="IPR043476">
    <property type="entry name" value="Yro2-like_7TM"/>
</dbReference>
<name>A0AB34FWC1_9HYPO</name>
<evidence type="ECO:0000256" key="1">
    <source>
        <dbReference type="ARBA" id="ARBA00004141"/>
    </source>
</evidence>
<dbReference type="Pfam" id="PF22664">
    <property type="entry name" value="TRI-like_N"/>
    <property type="match status" value="1"/>
</dbReference>
<evidence type="ECO:0000313" key="10">
    <source>
        <dbReference type="Proteomes" id="UP001163105"/>
    </source>
</evidence>
<dbReference type="InterPro" id="IPR054710">
    <property type="entry name" value="Tri101-like_N"/>
</dbReference>
<dbReference type="Gene3D" id="1.20.1070.10">
    <property type="entry name" value="Rhodopsin 7-helix transmembrane proteins"/>
    <property type="match status" value="1"/>
</dbReference>
<feature type="transmembrane region" description="Helical" evidence="7">
    <location>
        <begin position="504"/>
        <end position="526"/>
    </location>
</feature>
<feature type="transmembrane region" description="Helical" evidence="7">
    <location>
        <begin position="386"/>
        <end position="404"/>
    </location>
</feature>
<dbReference type="EMBL" id="JAQHRD010000003">
    <property type="protein sequence ID" value="KAJ6443697.1"/>
    <property type="molecule type" value="Genomic_DNA"/>
</dbReference>